<gene>
    <name evidence="1" type="ORF">J3Q64DRAFT_1855566</name>
</gene>
<dbReference type="Proteomes" id="UP001448207">
    <property type="component" value="Unassembled WGS sequence"/>
</dbReference>
<name>A0ABR3BF64_PHYBL</name>
<dbReference type="EMBL" id="JBCLYO010000001">
    <property type="protein sequence ID" value="KAL0096517.1"/>
    <property type="molecule type" value="Genomic_DNA"/>
</dbReference>
<reference evidence="1 2" key="1">
    <citation type="submission" date="2024-04" db="EMBL/GenBank/DDBJ databases">
        <title>Symmetric and asymmetric DNA N6-adenine methylation regulates different biological responses in Mucorales.</title>
        <authorList>
            <consortium name="Lawrence Berkeley National Laboratory"/>
            <person name="Lax C."/>
            <person name="Mondo S.J."/>
            <person name="Osorio-Concepcion M."/>
            <person name="Muszewska A."/>
            <person name="Corrochano-Luque M."/>
            <person name="Gutierrez G."/>
            <person name="Riley R."/>
            <person name="Lipzen A."/>
            <person name="Guo J."/>
            <person name="Hundley H."/>
            <person name="Amirebrahimi M."/>
            <person name="Ng V."/>
            <person name="Lorenzo-Gutierrez D."/>
            <person name="Binder U."/>
            <person name="Yang J."/>
            <person name="Song Y."/>
            <person name="Canovas D."/>
            <person name="Navarro E."/>
            <person name="Freitag M."/>
            <person name="Gabaldon T."/>
            <person name="Grigoriev I.V."/>
            <person name="Corrochano L.M."/>
            <person name="Nicolas F.E."/>
            <person name="Garre V."/>
        </authorList>
    </citation>
    <scope>NUCLEOTIDE SEQUENCE [LARGE SCALE GENOMIC DNA]</scope>
    <source>
        <strain evidence="1 2">L51</strain>
    </source>
</reference>
<keyword evidence="2" id="KW-1185">Reference proteome</keyword>
<evidence type="ECO:0000313" key="1">
    <source>
        <dbReference type="EMBL" id="KAL0096517.1"/>
    </source>
</evidence>
<evidence type="ECO:0000313" key="2">
    <source>
        <dbReference type="Proteomes" id="UP001448207"/>
    </source>
</evidence>
<sequence>MSKYAFLGIILDLCLCGYKLQNFYFKSRLRNQKIKHMTIIKFVKKYCLYIHEKSGKPKGYYCVLHQCFLAFMFISNENDLMEQFVNFIVLHKINYHWPWNQILSTIKMHFTEFS</sequence>
<comment type="caution">
    <text evidence="1">The sequence shown here is derived from an EMBL/GenBank/DDBJ whole genome shotgun (WGS) entry which is preliminary data.</text>
</comment>
<proteinExistence type="predicted"/>
<accession>A0ABR3BF64</accession>
<organism evidence="1 2">
    <name type="scientific">Phycomyces blakesleeanus</name>
    <dbReference type="NCBI Taxonomy" id="4837"/>
    <lineage>
        <taxon>Eukaryota</taxon>
        <taxon>Fungi</taxon>
        <taxon>Fungi incertae sedis</taxon>
        <taxon>Mucoromycota</taxon>
        <taxon>Mucoromycotina</taxon>
        <taxon>Mucoromycetes</taxon>
        <taxon>Mucorales</taxon>
        <taxon>Phycomycetaceae</taxon>
        <taxon>Phycomyces</taxon>
    </lineage>
</organism>
<protein>
    <submittedName>
        <fullName evidence="1">Uncharacterized protein</fullName>
    </submittedName>
</protein>